<proteinExistence type="predicted"/>
<feature type="transmembrane region" description="Helical" evidence="1">
    <location>
        <begin position="295"/>
        <end position="314"/>
    </location>
</feature>
<protein>
    <submittedName>
        <fullName evidence="2">Putative integral membrane protein</fullName>
    </submittedName>
</protein>
<name>A0A377J3B9_9HELI</name>
<dbReference type="AlphaFoldDB" id="A0A377J3B9"/>
<dbReference type="EMBL" id="UGHV01000001">
    <property type="protein sequence ID" value="STO96997.1"/>
    <property type="molecule type" value="Genomic_DNA"/>
</dbReference>
<evidence type="ECO:0000313" key="3">
    <source>
        <dbReference type="Proteomes" id="UP000254841"/>
    </source>
</evidence>
<gene>
    <name evidence="2" type="ORF">NCTC12410_00816</name>
</gene>
<feature type="transmembrane region" description="Helical" evidence="1">
    <location>
        <begin position="236"/>
        <end position="258"/>
    </location>
</feature>
<organism evidence="2 3">
    <name type="scientific">Helicobacter canis</name>
    <dbReference type="NCBI Taxonomy" id="29419"/>
    <lineage>
        <taxon>Bacteria</taxon>
        <taxon>Pseudomonadati</taxon>
        <taxon>Campylobacterota</taxon>
        <taxon>Epsilonproteobacteria</taxon>
        <taxon>Campylobacterales</taxon>
        <taxon>Helicobacteraceae</taxon>
        <taxon>Helicobacter</taxon>
    </lineage>
</organism>
<feature type="transmembrane region" description="Helical" evidence="1">
    <location>
        <begin position="334"/>
        <end position="355"/>
    </location>
</feature>
<reference evidence="2 3" key="1">
    <citation type="submission" date="2018-06" db="EMBL/GenBank/DDBJ databases">
        <authorList>
            <consortium name="Pathogen Informatics"/>
            <person name="Doyle S."/>
        </authorList>
    </citation>
    <scope>NUCLEOTIDE SEQUENCE [LARGE SCALE GENOMIC DNA]</scope>
    <source>
        <strain evidence="2 3">NCTC12410</strain>
    </source>
</reference>
<feature type="transmembrane region" description="Helical" evidence="1">
    <location>
        <begin position="270"/>
        <end position="289"/>
    </location>
</feature>
<sequence length="443" mass="50573">MIACVQMAMTLQKFSSAMRLHFARAALQMRLWLHRCAHIKWRKYDVVDFGFLLVLCASVGLLVYMISEISISYKEFIKLHSSESWLFVWLRVCVEIFGSSDYALRFSLIVVHIGNMSLMYLIGRIYLRKRRDSLFLVLLYALLPGVNLSALLLYESGFIIFVLLAICFVQLRFKKIPYVLICLAGLLDLVFCVLFIALGVYAILHRKSKMLLTSLVGFGINMFLYSSSIAGVPQAYALDVLGAFAMLFSPLLFLYYIYTLYAAITRHKDYSLMVLISVSGLIFSLLLSLRQEIDITKFAPLCVVGLPVLVYGFYNDMRVRLKMYRTRFRVRMGLVFLVLCFESFCLFGNKITYLFSPQPNFARSYYIAKDVANALKSRGIEHLKVENSALALRLSFYGIEAGSAACLYEESTPISHKGEMIEIAYLGKIVARYKLVRSNACRI</sequence>
<feature type="transmembrane region" description="Helical" evidence="1">
    <location>
        <begin position="178"/>
        <end position="204"/>
    </location>
</feature>
<feature type="transmembrane region" description="Helical" evidence="1">
    <location>
        <begin position="134"/>
        <end position="166"/>
    </location>
</feature>
<keyword evidence="1" id="KW-1133">Transmembrane helix</keyword>
<keyword evidence="1" id="KW-0472">Membrane</keyword>
<feature type="transmembrane region" description="Helical" evidence="1">
    <location>
        <begin position="46"/>
        <end position="66"/>
    </location>
</feature>
<feature type="transmembrane region" description="Helical" evidence="1">
    <location>
        <begin position="102"/>
        <end position="122"/>
    </location>
</feature>
<evidence type="ECO:0000313" key="2">
    <source>
        <dbReference type="EMBL" id="STO96997.1"/>
    </source>
</evidence>
<evidence type="ECO:0000256" key="1">
    <source>
        <dbReference type="SAM" id="Phobius"/>
    </source>
</evidence>
<keyword evidence="1" id="KW-0812">Transmembrane</keyword>
<accession>A0A377J3B9</accession>
<feature type="transmembrane region" description="Helical" evidence="1">
    <location>
        <begin position="211"/>
        <end position="230"/>
    </location>
</feature>
<dbReference type="Proteomes" id="UP000254841">
    <property type="component" value="Unassembled WGS sequence"/>
</dbReference>